<dbReference type="PANTHER" id="PTHR33132:SF135">
    <property type="entry name" value="OS02G0799700 PROTEIN"/>
    <property type="match status" value="1"/>
</dbReference>
<comment type="caution">
    <text evidence="1">The sequence shown here is derived from an EMBL/GenBank/DDBJ whole genome shotgun (WGS) entry which is preliminary data.</text>
</comment>
<reference evidence="1 2" key="1">
    <citation type="journal article" date="2021" name="Hortic Res">
        <title>The domestication of Cucurbita argyrosperma as revealed by the genome of its wild relative.</title>
        <authorList>
            <person name="Barrera-Redondo J."/>
            <person name="Sanchez-de la Vega G."/>
            <person name="Aguirre-Liguori J.A."/>
            <person name="Castellanos-Morales G."/>
            <person name="Gutierrez-Guerrero Y.T."/>
            <person name="Aguirre-Dugua X."/>
            <person name="Aguirre-Planter E."/>
            <person name="Tenaillon M.I."/>
            <person name="Lira-Saade R."/>
            <person name="Eguiarte L.E."/>
        </authorList>
    </citation>
    <scope>NUCLEOTIDE SEQUENCE [LARGE SCALE GENOMIC DNA]</scope>
    <source>
        <strain evidence="1">JBR-2021</strain>
    </source>
</reference>
<proteinExistence type="predicted"/>
<dbReference type="PANTHER" id="PTHR33132">
    <property type="entry name" value="OSJNBB0118P14.9 PROTEIN"/>
    <property type="match status" value="1"/>
</dbReference>
<dbReference type="Proteomes" id="UP000685013">
    <property type="component" value="Chromosome 10"/>
</dbReference>
<dbReference type="AlphaFoldDB" id="A0AAV6N069"/>
<sequence length="87" mass="9801">MCYPHDVPPRREFLNVQCNWVLLQTAATAVESGGGESVKKRCLCSPTRHPGSFRCRLHRSEYVWVGRPRMVKSGPAASKKVALFNDE</sequence>
<dbReference type="EMBL" id="JAGKQH010000010">
    <property type="protein sequence ID" value="KAG6589902.1"/>
    <property type="molecule type" value="Genomic_DNA"/>
</dbReference>
<keyword evidence="2" id="KW-1185">Reference proteome</keyword>
<feature type="non-terminal residue" evidence="1">
    <location>
        <position position="1"/>
    </location>
</feature>
<gene>
    <name evidence="1" type="ORF">SDJN03_15325</name>
</gene>
<name>A0AAV6N069_9ROSI</name>
<protein>
    <submittedName>
        <fullName evidence="1">Uncharacterized protein</fullName>
    </submittedName>
</protein>
<evidence type="ECO:0000313" key="1">
    <source>
        <dbReference type="EMBL" id="KAG6589902.1"/>
    </source>
</evidence>
<evidence type="ECO:0000313" key="2">
    <source>
        <dbReference type="Proteomes" id="UP000685013"/>
    </source>
</evidence>
<organism evidence="1 2">
    <name type="scientific">Cucurbita argyrosperma subsp. sororia</name>
    <dbReference type="NCBI Taxonomy" id="37648"/>
    <lineage>
        <taxon>Eukaryota</taxon>
        <taxon>Viridiplantae</taxon>
        <taxon>Streptophyta</taxon>
        <taxon>Embryophyta</taxon>
        <taxon>Tracheophyta</taxon>
        <taxon>Spermatophyta</taxon>
        <taxon>Magnoliopsida</taxon>
        <taxon>eudicotyledons</taxon>
        <taxon>Gunneridae</taxon>
        <taxon>Pentapetalae</taxon>
        <taxon>rosids</taxon>
        <taxon>fabids</taxon>
        <taxon>Cucurbitales</taxon>
        <taxon>Cucurbitaceae</taxon>
        <taxon>Cucurbiteae</taxon>
        <taxon>Cucurbita</taxon>
    </lineage>
</organism>
<accession>A0AAV6N069</accession>